<evidence type="ECO:0000256" key="4">
    <source>
        <dbReference type="ARBA" id="ARBA00022705"/>
    </source>
</evidence>
<dbReference type="PANTHER" id="PTHR34388:SF1">
    <property type="entry name" value="DNA POLYMERASE III SUBUNIT DELTA"/>
    <property type="match status" value="1"/>
</dbReference>
<keyword evidence="5" id="KW-0239">DNA-directed DNA polymerase</keyword>
<dbReference type="InterPro" id="IPR005790">
    <property type="entry name" value="DNA_polIII_delta"/>
</dbReference>
<proteinExistence type="inferred from homology"/>
<keyword evidence="3 9" id="KW-0548">Nucleotidyltransferase</keyword>
<dbReference type="GO" id="GO:0003677">
    <property type="term" value="F:DNA binding"/>
    <property type="evidence" value="ECO:0007669"/>
    <property type="project" value="InterPro"/>
</dbReference>
<dbReference type="EMBL" id="JACPSX010000032">
    <property type="protein sequence ID" value="MBI3013834.1"/>
    <property type="molecule type" value="Genomic_DNA"/>
</dbReference>
<dbReference type="PANTHER" id="PTHR34388">
    <property type="entry name" value="DNA POLYMERASE III SUBUNIT DELTA"/>
    <property type="match status" value="1"/>
</dbReference>
<evidence type="ECO:0000256" key="3">
    <source>
        <dbReference type="ARBA" id="ARBA00022695"/>
    </source>
</evidence>
<comment type="caution">
    <text evidence="9">The sequence shown here is derived from an EMBL/GenBank/DDBJ whole genome shotgun (WGS) entry which is preliminary data.</text>
</comment>
<dbReference type="InterPro" id="IPR048466">
    <property type="entry name" value="DNA_pol3_delta-like_C"/>
</dbReference>
<name>A0A932GMU5_UNCTE</name>
<keyword evidence="4" id="KW-0235">DNA replication</keyword>
<dbReference type="Pfam" id="PF21694">
    <property type="entry name" value="DNA_pol3_delta_C"/>
    <property type="match status" value="1"/>
</dbReference>
<comment type="catalytic activity">
    <reaction evidence="7">
        <text>DNA(n) + a 2'-deoxyribonucleoside 5'-triphosphate = DNA(n+1) + diphosphate</text>
        <dbReference type="Rhea" id="RHEA:22508"/>
        <dbReference type="Rhea" id="RHEA-COMP:17339"/>
        <dbReference type="Rhea" id="RHEA-COMP:17340"/>
        <dbReference type="ChEBI" id="CHEBI:33019"/>
        <dbReference type="ChEBI" id="CHEBI:61560"/>
        <dbReference type="ChEBI" id="CHEBI:173112"/>
        <dbReference type="EC" id="2.7.7.7"/>
    </reaction>
</comment>
<dbReference type="SUPFAM" id="SSF52540">
    <property type="entry name" value="P-loop containing nucleoside triphosphate hydrolases"/>
    <property type="match status" value="1"/>
</dbReference>
<gene>
    <name evidence="9" type="primary">holA</name>
    <name evidence="9" type="ORF">HYY65_01930</name>
</gene>
<evidence type="ECO:0000256" key="5">
    <source>
        <dbReference type="ARBA" id="ARBA00022932"/>
    </source>
</evidence>
<dbReference type="Gene3D" id="1.20.272.10">
    <property type="match status" value="1"/>
</dbReference>
<dbReference type="Proteomes" id="UP000741360">
    <property type="component" value="Unassembled WGS sequence"/>
</dbReference>
<dbReference type="SUPFAM" id="SSF48019">
    <property type="entry name" value="post-AAA+ oligomerization domain-like"/>
    <property type="match status" value="1"/>
</dbReference>
<evidence type="ECO:0000256" key="7">
    <source>
        <dbReference type="ARBA" id="ARBA00049244"/>
    </source>
</evidence>
<dbReference type="NCBIfam" id="TIGR01128">
    <property type="entry name" value="holA"/>
    <property type="match status" value="1"/>
</dbReference>
<protein>
    <recommendedName>
        <fullName evidence="1">DNA-directed DNA polymerase</fullName>
        <ecNumber evidence="1">2.7.7.7</ecNumber>
    </recommendedName>
</protein>
<dbReference type="GO" id="GO:0006261">
    <property type="term" value="P:DNA-templated DNA replication"/>
    <property type="evidence" value="ECO:0007669"/>
    <property type="project" value="TreeGrafter"/>
</dbReference>
<evidence type="ECO:0000313" key="9">
    <source>
        <dbReference type="EMBL" id="MBI3013834.1"/>
    </source>
</evidence>
<dbReference type="AlphaFoldDB" id="A0A932GMU5"/>
<dbReference type="Gene3D" id="1.10.8.60">
    <property type="match status" value="1"/>
</dbReference>
<organism evidence="9 10">
    <name type="scientific">Tectimicrobiota bacterium</name>
    <dbReference type="NCBI Taxonomy" id="2528274"/>
    <lineage>
        <taxon>Bacteria</taxon>
        <taxon>Pseudomonadati</taxon>
        <taxon>Nitrospinota/Tectimicrobiota group</taxon>
        <taxon>Candidatus Tectimicrobiota</taxon>
    </lineage>
</organism>
<dbReference type="InterPro" id="IPR027417">
    <property type="entry name" value="P-loop_NTPase"/>
</dbReference>
<evidence type="ECO:0000256" key="6">
    <source>
        <dbReference type="ARBA" id="ARBA00034754"/>
    </source>
</evidence>
<sequence length="256" mass="28249">MVLRQAQDLDLRGEDFLRRALTPAPPSLTFLALFPTKSLPGGGLWDQLSQTAVTVDCAPLRGTALRRYLKDLFAQEGVSVEEEALQLLVSLVGEELPRLHQEQEKLVLYLGSGGGHVGGELVERMIAGHRMHSVFELTDALGEKNLGRSLTLLHRLLAQGAPPLQVLHLLARQLRLLLEIKALKPKGAPAGQVARVLGVPPYRLEENYAMANRFTAVELARSLLRLQEAEMELKTSDHSPRRVLEGFFLDVHSPGL</sequence>
<dbReference type="GO" id="GO:0003887">
    <property type="term" value="F:DNA-directed DNA polymerase activity"/>
    <property type="evidence" value="ECO:0007669"/>
    <property type="project" value="UniProtKB-KW"/>
</dbReference>
<dbReference type="EC" id="2.7.7.7" evidence="1"/>
<reference evidence="9" key="1">
    <citation type="submission" date="2020-07" db="EMBL/GenBank/DDBJ databases">
        <title>Huge and variable diversity of episymbiotic CPR bacteria and DPANN archaea in groundwater ecosystems.</title>
        <authorList>
            <person name="He C.Y."/>
            <person name="Keren R."/>
            <person name="Whittaker M."/>
            <person name="Farag I.F."/>
            <person name="Doudna J."/>
            <person name="Cate J.H.D."/>
            <person name="Banfield J.F."/>
        </authorList>
    </citation>
    <scope>NUCLEOTIDE SEQUENCE</scope>
    <source>
        <strain evidence="9">NC_groundwater_717_Ag_S-0.2um_59_8</strain>
    </source>
</reference>
<keyword evidence="2 9" id="KW-0808">Transferase</keyword>
<evidence type="ECO:0000313" key="10">
    <source>
        <dbReference type="Proteomes" id="UP000741360"/>
    </source>
</evidence>
<dbReference type="GO" id="GO:0009360">
    <property type="term" value="C:DNA polymerase III complex"/>
    <property type="evidence" value="ECO:0007669"/>
    <property type="project" value="TreeGrafter"/>
</dbReference>
<feature type="domain" description="DNA polymerase III delta subunit-like C-terminal" evidence="8">
    <location>
        <begin position="132"/>
        <end position="250"/>
    </location>
</feature>
<comment type="similarity">
    <text evidence="6">Belongs to the DNA polymerase HolA subunit family.</text>
</comment>
<accession>A0A932GMU5</accession>
<evidence type="ECO:0000259" key="8">
    <source>
        <dbReference type="Pfam" id="PF21694"/>
    </source>
</evidence>
<dbReference type="InterPro" id="IPR008921">
    <property type="entry name" value="DNA_pol3_clamp-load_cplx_C"/>
</dbReference>
<evidence type="ECO:0000256" key="2">
    <source>
        <dbReference type="ARBA" id="ARBA00022679"/>
    </source>
</evidence>
<evidence type="ECO:0000256" key="1">
    <source>
        <dbReference type="ARBA" id="ARBA00012417"/>
    </source>
</evidence>